<gene>
    <name evidence="2" type="ORF">KAOT1_03922</name>
</gene>
<sequence>MANNSDIAWKPIMYMVGTGVAGILIGTLIVAPMLQKRKAKKLAASKTPTPAKK</sequence>
<keyword evidence="1" id="KW-0812">Transmembrane</keyword>
<organism evidence="2 3">
    <name type="scientific">Kordia algicida OT-1</name>
    <dbReference type="NCBI Taxonomy" id="391587"/>
    <lineage>
        <taxon>Bacteria</taxon>
        <taxon>Pseudomonadati</taxon>
        <taxon>Bacteroidota</taxon>
        <taxon>Flavobacteriia</taxon>
        <taxon>Flavobacteriales</taxon>
        <taxon>Flavobacteriaceae</taxon>
        <taxon>Kordia</taxon>
    </lineage>
</organism>
<feature type="transmembrane region" description="Helical" evidence="1">
    <location>
        <begin position="12"/>
        <end position="34"/>
    </location>
</feature>
<dbReference type="AlphaFoldDB" id="A9DW92"/>
<dbReference type="Proteomes" id="UP000002945">
    <property type="component" value="Unassembled WGS sequence"/>
</dbReference>
<dbReference type="eggNOG" id="ENOG50349HG">
    <property type="taxonomic scope" value="Bacteria"/>
</dbReference>
<dbReference type="RefSeq" id="WP_007093357.1">
    <property type="nucleotide sequence ID" value="NZ_CP142125.1"/>
</dbReference>
<evidence type="ECO:0000313" key="2">
    <source>
        <dbReference type="EMBL" id="EDP96527.1"/>
    </source>
</evidence>
<dbReference type="HOGENOM" id="CLU_2992202_0_0_10"/>
<dbReference type="EMBL" id="ABIB01000004">
    <property type="protein sequence ID" value="EDP96527.1"/>
    <property type="molecule type" value="Genomic_DNA"/>
</dbReference>
<keyword evidence="3" id="KW-1185">Reference proteome</keyword>
<keyword evidence="1" id="KW-0472">Membrane</keyword>
<protein>
    <submittedName>
        <fullName evidence="2">Uncharacterized protein</fullName>
    </submittedName>
</protein>
<comment type="caution">
    <text evidence="2">The sequence shown here is derived from an EMBL/GenBank/DDBJ whole genome shotgun (WGS) entry which is preliminary data.</text>
</comment>
<keyword evidence="1" id="KW-1133">Transmembrane helix</keyword>
<reference evidence="2 3" key="1">
    <citation type="journal article" date="2011" name="J. Bacteriol.">
        <title>Genome sequence of the algicidal bacterium Kordia algicida OT-1.</title>
        <authorList>
            <person name="Lee H.S."/>
            <person name="Kang S.G."/>
            <person name="Kwon K.K."/>
            <person name="Lee J.H."/>
            <person name="Kim S.J."/>
        </authorList>
    </citation>
    <scope>NUCLEOTIDE SEQUENCE [LARGE SCALE GENOMIC DNA]</scope>
    <source>
        <strain evidence="2 3">OT-1</strain>
    </source>
</reference>
<name>A9DW92_9FLAO</name>
<evidence type="ECO:0000313" key="3">
    <source>
        <dbReference type="Proteomes" id="UP000002945"/>
    </source>
</evidence>
<evidence type="ECO:0000256" key="1">
    <source>
        <dbReference type="SAM" id="Phobius"/>
    </source>
</evidence>
<proteinExistence type="predicted"/>
<accession>A9DW92</accession>